<dbReference type="EMBL" id="BAABHB010000014">
    <property type="protein sequence ID" value="GAA4416542.1"/>
    <property type="molecule type" value="Genomic_DNA"/>
</dbReference>
<keyword evidence="3" id="KW-1185">Reference proteome</keyword>
<organism evidence="2 3">
    <name type="scientific">Nibrella viscosa</name>
    <dbReference type="NCBI Taxonomy" id="1084524"/>
    <lineage>
        <taxon>Bacteria</taxon>
        <taxon>Pseudomonadati</taxon>
        <taxon>Bacteroidota</taxon>
        <taxon>Cytophagia</taxon>
        <taxon>Cytophagales</taxon>
        <taxon>Spirosomataceae</taxon>
        <taxon>Nibrella</taxon>
    </lineage>
</organism>
<accession>A0ABP8KUC0</accession>
<dbReference type="InterPro" id="IPR013022">
    <property type="entry name" value="Xyl_isomerase-like_TIM-brl"/>
</dbReference>
<dbReference type="Pfam" id="PF01261">
    <property type="entry name" value="AP_endonuc_2"/>
    <property type="match status" value="1"/>
</dbReference>
<evidence type="ECO:0000313" key="2">
    <source>
        <dbReference type="EMBL" id="GAA4416542.1"/>
    </source>
</evidence>
<protein>
    <submittedName>
        <fullName evidence="2">Sugar phosphate isomerase/epimerase</fullName>
    </submittedName>
</protein>
<dbReference type="Proteomes" id="UP001500936">
    <property type="component" value="Unassembled WGS sequence"/>
</dbReference>
<evidence type="ECO:0000259" key="1">
    <source>
        <dbReference type="Pfam" id="PF01261"/>
    </source>
</evidence>
<evidence type="ECO:0000313" key="3">
    <source>
        <dbReference type="Proteomes" id="UP001500936"/>
    </source>
</evidence>
<keyword evidence="2" id="KW-0413">Isomerase</keyword>
<comment type="caution">
    <text evidence="2">The sequence shown here is derived from an EMBL/GenBank/DDBJ whole genome shotgun (WGS) entry which is preliminary data.</text>
</comment>
<dbReference type="InterPro" id="IPR050312">
    <property type="entry name" value="IolE/XylAMocC-like"/>
</dbReference>
<dbReference type="PANTHER" id="PTHR12110:SF41">
    <property type="entry name" value="INOSOSE DEHYDRATASE"/>
    <property type="match status" value="1"/>
</dbReference>
<dbReference type="GO" id="GO:0016853">
    <property type="term" value="F:isomerase activity"/>
    <property type="evidence" value="ECO:0007669"/>
    <property type="project" value="UniProtKB-KW"/>
</dbReference>
<dbReference type="SUPFAM" id="SSF51658">
    <property type="entry name" value="Xylose isomerase-like"/>
    <property type="match status" value="1"/>
</dbReference>
<feature type="domain" description="Xylose isomerase-like TIM barrel" evidence="1">
    <location>
        <begin position="82"/>
        <end position="266"/>
    </location>
</feature>
<dbReference type="PANTHER" id="PTHR12110">
    <property type="entry name" value="HYDROXYPYRUVATE ISOMERASE"/>
    <property type="match status" value="1"/>
</dbReference>
<reference evidence="3" key="1">
    <citation type="journal article" date="2019" name="Int. J. Syst. Evol. Microbiol.">
        <title>The Global Catalogue of Microorganisms (GCM) 10K type strain sequencing project: providing services to taxonomists for standard genome sequencing and annotation.</title>
        <authorList>
            <consortium name="The Broad Institute Genomics Platform"/>
            <consortium name="The Broad Institute Genome Sequencing Center for Infectious Disease"/>
            <person name="Wu L."/>
            <person name="Ma J."/>
        </authorList>
    </citation>
    <scope>NUCLEOTIDE SEQUENCE [LARGE SCALE GENOMIC DNA]</scope>
    <source>
        <strain evidence="3">JCM 17925</strain>
    </source>
</reference>
<proteinExistence type="predicted"/>
<name>A0ABP8KUC0_9BACT</name>
<dbReference type="InterPro" id="IPR036237">
    <property type="entry name" value="Xyl_isomerase-like_sf"/>
</dbReference>
<sequence length="279" mass="31574">MTLGIGTYTYGWAIGVPDMQYPRKMLEHQLLAKTKAFGLSLVQIGDNLPLHTFAEERLDYLYRLSRSMSIELEVGARGLTPDYLHRYIDIAAFLKARILRFVIDQPGYEPPVPDIVSIIQEANSSLKRQGVTLALENHDRLKARQFREIIEKVGSKHVGICLDSANSLGAAEGLETIVDCLAPYTVNLHLKDFGIQRLPHKMGFQIDGRPAGKGMLNIPWLLEKISKTGKCHTAILEQWVVPETEQDDTLRKEEQWANESLQYLKPLFESKSPITFTNE</sequence>
<dbReference type="Gene3D" id="3.20.20.150">
    <property type="entry name" value="Divalent-metal-dependent TIM barrel enzymes"/>
    <property type="match status" value="1"/>
</dbReference>
<gene>
    <name evidence="2" type="ORF">GCM10023187_48060</name>
</gene>